<sequence>MKQNKLFIVVNVDWFFLSHRLPVALAAQEAGWDVTIVTADTGKLHVIEEKGLKVINLPMSRSGMNIFEELKTLNFLRNLYQKEKPDVVHHVGMKTILWGTLAAKFSKVHGVVNAISGLGGFFAEDNKGLLSKVMPKVLRFSHHRPNLLCIFQNDDDWGLYVKHGIIKHEQGRFIKGPGVNLLDFCYTPEPSEGKIKVILTARMIVEKGIFLLTEAAERLRSKFGEKVEFQLIGGLDDHPGAITKEQLDAVCDGKYIKWLGYRTDVRDLLKQCHIVAFPSYYMEGLPKSLIEADATGRPVITSNSVGCKETVIDGYNGYLIQPKDVDALTEKLDLLLSDKDLRVKMGQNSRKYAEKYFDINVVIERHLNIYQELSNCSKLIL</sequence>
<feature type="domain" description="Glycosyltransferase subfamily 4-like N-terminal" evidence="2">
    <location>
        <begin position="7"/>
        <end position="132"/>
    </location>
</feature>
<dbReference type="CDD" id="cd03808">
    <property type="entry name" value="GT4_CapM-like"/>
    <property type="match status" value="1"/>
</dbReference>
<name>A0AA90VIY7_9BACT</name>
<accession>A0AA90VIY7</accession>
<dbReference type="Proteomes" id="UP000405805">
    <property type="component" value="Unassembled WGS sequence"/>
</dbReference>
<dbReference type="AlphaFoldDB" id="A0AA90VIY7"/>
<proteinExistence type="predicted"/>
<dbReference type="Pfam" id="PF13477">
    <property type="entry name" value="Glyco_trans_4_2"/>
    <property type="match status" value="1"/>
</dbReference>
<feature type="domain" description="Glycosyl transferase family 1" evidence="1">
    <location>
        <begin position="191"/>
        <end position="351"/>
    </location>
</feature>
<organism evidence="3 4">
    <name type="scientific">Segatella copri</name>
    <dbReference type="NCBI Taxonomy" id="165179"/>
    <lineage>
        <taxon>Bacteria</taxon>
        <taxon>Pseudomonadati</taxon>
        <taxon>Bacteroidota</taxon>
        <taxon>Bacteroidia</taxon>
        <taxon>Bacteroidales</taxon>
        <taxon>Prevotellaceae</taxon>
        <taxon>Segatella</taxon>
    </lineage>
</organism>
<protein>
    <submittedName>
        <fullName evidence="3">Glycosyltransferase family 4 protein</fullName>
    </submittedName>
</protein>
<comment type="caution">
    <text evidence="3">The sequence shown here is derived from an EMBL/GenBank/DDBJ whole genome shotgun (WGS) entry which is preliminary data.</text>
</comment>
<dbReference type="InterPro" id="IPR028098">
    <property type="entry name" value="Glyco_trans_4-like_N"/>
</dbReference>
<evidence type="ECO:0000313" key="4">
    <source>
        <dbReference type="Proteomes" id="UP000405805"/>
    </source>
</evidence>
<evidence type="ECO:0000259" key="2">
    <source>
        <dbReference type="Pfam" id="PF13477"/>
    </source>
</evidence>
<evidence type="ECO:0000313" key="3">
    <source>
        <dbReference type="EMBL" id="MQO11131.1"/>
    </source>
</evidence>
<dbReference type="SUPFAM" id="SSF53756">
    <property type="entry name" value="UDP-Glycosyltransferase/glycogen phosphorylase"/>
    <property type="match status" value="1"/>
</dbReference>
<dbReference type="RefSeq" id="WP_153098188.1">
    <property type="nucleotide sequence ID" value="NZ_VZBP01000203.1"/>
</dbReference>
<gene>
    <name evidence="3" type="ORF">F7D57_15785</name>
</gene>
<dbReference type="InterPro" id="IPR001296">
    <property type="entry name" value="Glyco_trans_1"/>
</dbReference>
<evidence type="ECO:0000259" key="1">
    <source>
        <dbReference type="Pfam" id="PF00534"/>
    </source>
</evidence>
<dbReference type="PANTHER" id="PTHR12526:SF638">
    <property type="entry name" value="SPORE COAT PROTEIN SA"/>
    <property type="match status" value="1"/>
</dbReference>
<reference evidence="4" key="1">
    <citation type="submission" date="2019-09" db="EMBL/GenBank/DDBJ databases">
        <title>Distinct polysaccharide growth profiles of human intestinal Prevotella copri isolates.</title>
        <authorList>
            <person name="Fehlner-Peach H."/>
            <person name="Magnabosco C."/>
            <person name="Raghavan V."/>
            <person name="Scher J.U."/>
            <person name="Tett A."/>
            <person name="Cox L.M."/>
            <person name="Gottsegen C."/>
            <person name="Watters A."/>
            <person name="Wiltshire- Gordon J.D."/>
            <person name="Segata N."/>
            <person name="Bonneau R."/>
            <person name="Littman D.R."/>
        </authorList>
    </citation>
    <scope>NUCLEOTIDE SEQUENCE [LARGE SCALE GENOMIC DNA]</scope>
    <source>
        <strain evidence="4">iA624</strain>
    </source>
</reference>
<dbReference type="PANTHER" id="PTHR12526">
    <property type="entry name" value="GLYCOSYLTRANSFERASE"/>
    <property type="match status" value="1"/>
</dbReference>
<dbReference type="GO" id="GO:0016757">
    <property type="term" value="F:glycosyltransferase activity"/>
    <property type="evidence" value="ECO:0007669"/>
    <property type="project" value="InterPro"/>
</dbReference>
<dbReference type="Pfam" id="PF00534">
    <property type="entry name" value="Glycos_transf_1"/>
    <property type="match status" value="1"/>
</dbReference>
<dbReference type="Gene3D" id="3.40.50.2000">
    <property type="entry name" value="Glycogen Phosphorylase B"/>
    <property type="match status" value="2"/>
</dbReference>
<dbReference type="EMBL" id="VZBP01000203">
    <property type="protein sequence ID" value="MQO11131.1"/>
    <property type="molecule type" value="Genomic_DNA"/>
</dbReference>